<feature type="binding site" evidence="3 4">
    <location>
        <position position="139"/>
    </location>
    <ligand>
        <name>Zn(2+)</name>
        <dbReference type="ChEBI" id="CHEBI:29105"/>
    </ligand>
</feature>
<feature type="binding site" evidence="3 4">
    <location>
        <position position="136"/>
    </location>
    <ligand>
        <name>Zn(2+)</name>
        <dbReference type="ChEBI" id="CHEBI:29105"/>
    </ligand>
</feature>
<dbReference type="AlphaFoldDB" id="A0A939IY83"/>
<dbReference type="RefSeq" id="WP_207278896.1">
    <property type="nucleotide sequence ID" value="NZ_JAFLEQ010000012.1"/>
</dbReference>
<dbReference type="GO" id="GO:0005737">
    <property type="term" value="C:cytoplasm"/>
    <property type="evidence" value="ECO:0007669"/>
    <property type="project" value="UniProtKB-SubCell"/>
</dbReference>
<evidence type="ECO:0000256" key="1">
    <source>
        <dbReference type="ARBA" id="ARBA00022679"/>
    </source>
</evidence>
<comment type="function">
    <text evidence="3">NAD-dependent protein deacetylase which modulates the activities of several proteins which are inactive in their acetylated form.</text>
</comment>
<keyword evidence="1" id="KW-0808">Transferase</keyword>
<dbReference type="GO" id="GO:0017136">
    <property type="term" value="F:histone deacetylase activity, NAD-dependent"/>
    <property type="evidence" value="ECO:0007669"/>
    <property type="project" value="TreeGrafter"/>
</dbReference>
<evidence type="ECO:0000256" key="3">
    <source>
        <dbReference type="HAMAP-Rule" id="MF_01121"/>
    </source>
</evidence>
<dbReference type="InterPro" id="IPR003000">
    <property type="entry name" value="Sirtuin"/>
</dbReference>
<comment type="caution">
    <text evidence="6">The sequence shown here is derived from an EMBL/GenBank/DDBJ whole genome shotgun (WGS) entry which is preliminary data.</text>
</comment>
<keyword evidence="3 4" id="KW-0862">Zinc</keyword>
<dbReference type="Gene3D" id="3.30.1600.10">
    <property type="entry name" value="SIR2/SIRT2 'Small Domain"/>
    <property type="match status" value="1"/>
</dbReference>
<dbReference type="InterPro" id="IPR050134">
    <property type="entry name" value="NAD-dep_sirtuin_deacylases"/>
</dbReference>
<dbReference type="GO" id="GO:0008270">
    <property type="term" value="F:zinc ion binding"/>
    <property type="evidence" value="ECO:0007669"/>
    <property type="project" value="UniProtKB-UniRule"/>
</dbReference>
<keyword evidence="7" id="KW-1185">Reference proteome</keyword>
<evidence type="ECO:0000313" key="7">
    <source>
        <dbReference type="Proteomes" id="UP000664332"/>
    </source>
</evidence>
<accession>A0A939IY83</accession>
<feature type="binding site" evidence="3 4">
    <location>
        <position position="161"/>
    </location>
    <ligand>
        <name>Zn(2+)</name>
        <dbReference type="ChEBI" id="CHEBI:29105"/>
    </ligand>
</feature>
<dbReference type="NCBIfam" id="NF001753">
    <property type="entry name" value="PRK00481.1-3"/>
    <property type="match status" value="1"/>
</dbReference>
<dbReference type="Proteomes" id="UP000664332">
    <property type="component" value="Unassembled WGS sequence"/>
</dbReference>
<dbReference type="EC" id="2.3.1.286" evidence="3"/>
<dbReference type="GO" id="GO:0036055">
    <property type="term" value="F:protein-succinyllysine desuccinylase activity"/>
    <property type="evidence" value="ECO:0007669"/>
    <property type="project" value="InterPro"/>
</dbReference>
<keyword evidence="2 3" id="KW-0520">NAD</keyword>
<comment type="subcellular location">
    <subcellularLocation>
        <location evidence="3">Cytoplasm</location>
    </subcellularLocation>
</comment>
<feature type="binding site" evidence="3">
    <location>
        <begin position="201"/>
        <end position="203"/>
    </location>
    <ligand>
        <name>NAD(+)</name>
        <dbReference type="ChEBI" id="CHEBI:57540"/>
    </ligand>
</feature>
<dbReference type="GO" id="GO:0036054">
    <property type="term" value="F:protein-malonyllysine demalonylase activity"/>
    <property type="evidence" value="ECO:0007669"/>
    <property type="project" value="InterPro"/>
</dbReference>
<dbReference type="EMBL" id="JAFLEQ010000012">
    <property type="protein sequence ID" value="MBN9644407.1"/>
    <property type="molecule type" value="Genomic_DNA"/>
</dbReference>
<feature type="domain" description="Deacetylase sirtuin-type" evidence="5">
    <location>
        <begin position="5"/>
        <end position="258"/>
    </location>
</feature>
<evidence type="ECO:0000259" key="5">
    <source>
        <dbReference type="PROSITE" id="PS50305"/>
    </source>
</evidence>
<comment type="cofactor">
    <cofactor evidence="3">
        <name>Zn(2+)</name>
        <dbReference type="ChEBI" id="CHEBI:29105"/>
    </cofactor>
    <text evidence="3">Binds 1 zinc ion per subunit.</text>
</comment>
<keyword evidence="3 4" id="KW-0479">Metal-binding</keyword>
<organism evidence="6 7">
    <name type="scientific">Corynebacterium mendelii</name>
    <dbReference type="NCBI Taxonomy" id="2765362"/>
    <lineage>
        <taxon>Bacteria</taxon>
        <taxon>Bacillati</taxon>
        <taxon>Actinomycetota</taxon>
        <taxon>Actinomycetes</taxon>
        <taxon>Mycobacteriales</taxon>
        <taxon>Corynebacteriaceae</taxon>
        <taxon>Corynebacterium</taxon>
    </lineage>
</organism>
<dbReference type="GO" id="GO:0070403">
    <property type="term" value="F:NAD+ binding"/>
    <property type="evidence" value="ECO:0007669"/>
    <property type="project" value="UniProtKB-UniRule"/>
</dbReference>
<evidence type="ECO:0000313" key="6">
    <source>
        <dbReference type="EMBL" id="MBN9644407.1"/>
    </source>
</evidence>
<protein>
    <recommendedName>
        <fullName evidence="3">NAD-dependent protein deacylase</fullName>
        <ecNumber evidence="3">2.3.1.286</ecNumber>
    </recommendedName>
    <alternativeName>
        <fullName evidence="3">Regulatory protein SIR2 homolog</fullName>
    </alternativeName>
</protein>
<feature type="binding site" evidence="3">
    <location>
        <begin position="110"/>
        <end position="113"/>
    </location>
    <ligand>
        <name>NAD(+)</name>
        <dbReference type="ChEBI" id="CHEBI:57540"/>
    </ligand>
</feature>
<dbReference type="SUPFAM" id="SSF52467">
    <property type="entry name" value="DHS-like NAD/FAD-binding domain"/>
    <property type="match status" value="1"/>
</dbReference>
<evidence type="ECO:0000256" key="2">
    <source>
        <dbReference type="ARBA" id="ARBA00023027"/>
    </source>
</evidence>
<proteinExistence type="inferred from homology"/>
<comment type="catalytic activity">
    <reaction evidence="3">
        <text>N(6)-acetyl-L-lysyl-[protein] + NAD(+) + H2O = 2''-O-acetyl-ADP-D-ribose + nicotinamide + L-lysyl-[protein]</text>
        <dbReference type="Rhea" id="RHEA:43636"/>
        <dbReference type="Rhea" id="RHEA-COMP:9752"/>
        <dbReference type="Rhea" id="RHEA-COMP:10731"/>
        <dbReference type="ChEBI" id="CHEBI:15377"/>
        <dbReference type="ChEBI" id="CHEBI:17154"/>
        <dbReference type="ChEBI" id="CHEBI:29969"/>
        <dbReference type="ChEBI" id="CHEBI:57540"/>
        <dbReference type="ChEBI" id="CHEBI:61930"/>
        <dbReference type="ChEBI" id="CHEBI:83767"/>
        <dbReference type="EC" id="2.3.1.286"/>
    </reaction>
</comment>
<sequence length="258" mass="27921">MTSSTPSPVTVPDEVLDLARGRQRVVLFTGAGMSKESGIPVYRNDSTGLWENVNPEEMSSIAGWAKDPEPMWAFSLWRARVSLNAAPNAGHTAIARWNAIDGTDVSVITQNIDNLHERGGMEHPVHLHGSLFTFRCTICSKPARQPEIPHQPVERLTPPKCSLCGNYVRPGVVWFGEPLPHKEWEQAERLLTEADLVVIVGTSGVVQPACSLPLIAKDLGTVLVEITPAPTAYDTVVDYSWRATAATGLPALVDALGG</sequence>
<dbReference type="InterPro" id="IPR026591">
    <property type="entry name" value="Sirtuin_cat_small_dom_sf"/>
</dbReference>
<dbReference type="PANTHER" id="PTHR11085">
    <property type="entry name" value="NAD-DEPENDENT PROTEIN DEACYLASE SIRTUIN-5, MITOCHONDRIAL-RELATED"/>
    <property type="match status" value="1"/>
</dbReference>
<keyword evidence="3" id="KW-0963">Cytoplasm</keyword>
<dbReference type="InterPro" id="IPR027546">
    <property type="entry name" value="Sirtuin_class_III"/>
</dbReference>
<name>A0A939IY83_9CORY</name>
<evidence type="ECO:0000256" key="4">
    <source>
        <dbReference type="PROSITE-ProRule" id="PRU00236"/>
    </source>
</evidence>
<feature type="active site" description="Proton acceptor" evidence="3 4">
    <location>
        <position position="128"/>
    </location>
</feature>
<comment type="similarity">
    <text evidence="3">Belongs to the sirtuin family. Class III subfamily.</text>
</comment>
<gene>
    <name evidence="3" type="primary">cobB</name>
    <name evidence="6" type="ORF">JZY06_07255</name>
</gene>
<feature type="binding site" evidence="3">
    <location>
        <position position="245"/>
    </location>
    <ligand>
        <name>NAD(+)</name>
        <dbReference type="ChEBI" id="CHEBI:57540"/>
    </ligand>
</feature>
<dbReference type="Pfam" id="PF02146">
    <property type="entry name" value="SIR2"/>
    <property type="match status" value="1"/>
</dbReference>
<dbReference type="Gene3D" id="3.40.50.1220">
    <property type="entry name" value="TPP-binding domain"/>
    <property type="match status" value="1"/>
</dbReference>
<reference evidence="6" key="1">
    <citation type="submission" date="2021-03" db="EMBL/GenBank/DDBJ databases">
        <authorList>
            <person name="Sun Q."/>
        </authorList>
    </citation>
    <scope>NUCLEOTIDE SEQUENCE</scope>
    <source>
        <strain evidence="6">CCM 8862</strain>
    </source>
</reference>
<dbReference type="InterPro" id="IPR029035">
    <property type="entry name" value="DHS-like_NAD/FAD-binding_dom"/>
</dbReference>
<dbReference type="HAMAP" id="MF_01121">
    <property type="entry name" value="Sirtuin_ClassIII"/>
    <property type="match status" value="1"/>
</dbReference>
<dbReference type="PANTHER" id="PTHR11085:SF10">
    <property type="entry name" value="NAD-DEPENDENT PROTEIN DEACYLASE SIRTUIN-5, MITOCHONDRIAL-RELATED"/>
    <property type="match status" value="1"/>
</dbReference>
<dbReference type="InterPro" id="IPR026590">
    <property type="entry name" value="Ssirtuin_cat_dom"/>
</dbReference>
<dbReference type="PROSITE" id="PS50305">
    <property type="entry name" value="SIRTUIN"/>
    <property type="match status" value="1"/>
</dbReference>
<comment type="caution">
    <text evidence="3">Lacks conserved residue(s) required for the propagation of feature annotation.</text>
</comment>
<feature type="binding site" evidence="3 4">
    <location>
        <position position="164"/>
    </location>
    <ligand>
        <name>Zn(2+)</name>
        <dbReference type="ChEBI" id="CHEBI:29105"/>
    </ligand>
</feature>